<dbReference type="InterPro" id="IPR007452">
    <property type="entry name" value="TamB_C"/>
</dbReference>
<dbReference type="Pfam" id="PF04357">
    <property type="entry name" value="TamB"/>
    <property type="match status" value="1"/>
</dbReference>
<comment type="subcellular location">
    <subcellularLocation>
        <location evidence="1">Membrane</location>
        <topology evidence="1">Single-pass membrane protein</topology>
    </subcellularLocation>
</comment>
<gene>
    <name evidence="6" type="ORF">D7Z94_21310</name>
</gene>
<dbReference type="GO" id="GO:0009306">
    <property type="term" value="P:protein secretion"/>
    <property type="evidence" value="ECO:0007669"/>
    <property type="project" value="InterPro"/>
</dbReference>
<comment type="caution">
    <text evidence="6">The sequence shown here is derived from an EMBL/GenBank/DDBJ whole genome shotgun (WGS) entry which is preliminary data.</text>
</comment>
<keyword evidence="3" id="KW-1133">Transmembrane helix</keyword>
<dbReference type="EMBL" id="RBCJ01000004">
    <property type="protein sequence ID" value="RKN78735.1"/>
    <property type="molecule type" value="Genomic_DNA"/>
</dbReference>
<dbReference type="PANTHER" id="PTHR30441:SF4">
    <property type="entry name" value="PROTEIN ASMA"/>
    <property type="match status" value="1"/>
</dbReference>
<evidence type="ECO:0000256" key="3">
    <source>
        <dbReference type="ARBA" id="ARBA00022989"/>
    </source>
</evidence>
<protein>
    <submittedName>
        <fullName evidence="6">Translocation/assembly module TamB</fullName>
    </submittedName>
</protein>
<keyword evidence="7" id="KW-1185">Reference proteome</keyword>
<sequence>MSKKNTKYSKLLRRFVRFIIGLLILFIVLVLFIRSPWGQDIIVSKLTKYVSNKTDTKVEIDRLFVTFSGNVFLEGMYLEDKIGDTLVYSKSLEANLALSPLIFGNTLDLKALEWNGLRANISRSDTSENFNFNFLMEAFVGADTLATEDTSEPMQIDIGTIDLTDVAINYKDVYLGIESQIRIGKLLLDADETDFNGQVFKVDKLEFNDSRICYKQLKPFVATEDSTETQLPYLVLEQLAIQNVEIDYNNLPENILFKAALGDFFMELPKADLARNDINVDLVSLKNSTFTLKLPSNPTQSQDSLLTEATATNFEWPDYIITADRITLENNRIQYQSVIPEDAKKGFDANNISIFNLAIDFTDVTYAAKKANLELTTFSFKEQSGFHLKDFSFEGQINDTAATVSNFKLQTNNSSVYGDLGINYSSLYELINSPEQTSIQLNIPNLNLALQDALIFQPTLSENENFVKAAKNSVEGSISANGTLKELLLNQMQIHWGKQTSLSAEGKVFNLLEPDSLSFDLKDIKAISTRKDLLNFVSEEELGISLPKTVDITVSAMGTINDIDADALLQIPEGRAQLTGNYSNQNQLQFDAILKVDSLQLNRLLKNEQLGKVSFTMGAKGSGTEINSLNATLNSDFSQLELNGYDFSNLSLNGKIIAGKGDIDLSFKDENLNLTADTKVDLDSINSNIKFYVELIGADLFALGVTQENIKVGAKLNGVFKGNAKDFTLNASVAEGIAVYDNEQYQLGQLQLTAKIDETNTLLDVDSKFLELALKSNASPNQVSFSLQRQFKGYFETAIEKDSIVKPINATLDVSLRPIPILTEVFFRDIQQLDSITVHADFDAVTRKISAELFVPFARYNGTDLDSLKIIVNGNATDFNFTAGFANLNSDPIYIKKTLFDGNLKNKELLLDFSSFDDNEKLVHIASEMRLVKDTAQLHINSNGLLFNKKKWSIPQDNQITIADRLLQFKNVILSRDSQSLELSNAISGIEKEHFGLTFDNFKLQTFLSLLNPDESLVSGDVNGSFILENPFEASGIVADFKINELGVLGNPLGNLKLNATSVGLSEYDFNLSVKDGGLDLDLVGDYAAASEGAYLDLDLALSKLDIKLVEELSKGSLKNGEGSISGNVKVTGRTDNPQYDGKFQFNKTSFNVASLNSTFKISDETLKLDNSGLYLDDFTIGDANGNSFNIAGSILTKELIYPSFDLKLTAEKFQLLNSTKEDNELFYGTASINADIAIKGDLKLPKIEGKLRVRDVTDITYVVPESQLDVEERDGVVIFVNNENPDAILTRNDQEETPSIFRGFDANTILEIADDAVFNIIIDERTGDNLQVSGDAALNLSVEPNGRINLTGRYELNSGHYETSLYNLVKRKFEISPGSTITWQGDPSDAKLDVTAVYNVETSAEPLMSSVTSGEDISVTAKYRQVLPFLVYLNVDGELLKPELSFGLDMPEDVQGSLGGAVYSRVQQLNTQESELNKQVFSLLALNRFFPDSGSDGSGGGTAAIARDNVNRVLSGELNAFSDKVFGNNGFELDFDLDSFTDYQGDNPQDRTQLNINAKKKLFNDRLIVSAGSAVDVDGSAQTGQEETPIIGNVSLEYLLTKDGRFRLRGFRKNEYQNVIDGQLILTGVALIFNREFNKFSNLFNPLENKENLKSEKDKKDKK</sequence>
<reference evidence="6 7" key="1">
    <citation type="submission" date="2018-10" db="EMBL/GenBank/DDBJ databases">
        <title>Ulvibacterium marinum gen. nov., sp. nov., a novel marine bacterium of the family Flavobacteriaceae, isolated from a culture of the green alga Ulva prolifera.</title>
        <authorList>
            <person name="Zhang Z."/>
        </authorList>
    </citation>
    <scope>NUCLEOTIDE SEQUENCE [LARGE SCALE GENOMIC DNA]</scope>
    <source>
        <strain evidence="6 7">CCMM003</strain>
    </source>
</reference>
<name>A0A3B0BYG6_9FLAO</name>
<evidence type="ECO:0000313" key="6">
    <source>
        <dbReference type="EMBL" id="RKN78735.1"/>
    </source>
</evidence>
<keyword evidence="2" id="KW-0812">Transmembrane</keyword>
<evidence type="ECO:0000313" key="7">
    <source>
        <dbReference type="Proteomes" id="UP000276603"/>
    </source>
</evidence>
<evidence type="ECO:0000256" key="2">
    <source>
        <dbReference type="ARBA" id="ARBA00022692"/>
    </source>
</evidence>
<dbReference type="Proteomes" id="UP000276603">
    <property type="component" value="Unassembled WGS sequence"/>
</dbReference>
<evidence type="ECO:0000259" key="5">
    <source>
        <dbReference type="Pfam" id="PF04357"/>
    </source>
</evidence>
<feature type="domain" description="Translocation and assembly module TamB C-terminal" evidence="5">
    <location>
        <begin position="1179"/>
        <end position="1638"/>
    </location>
</feature>
<keyword evidence="4" id="KW-0472">Membrane</keyword>
<evidence type="ECO:0000256" key="4">
    <source>
        <dbReference type="ARBA" id="ARBA00023136"/>
    </source>
</evidence>
<dbReference type="InterPro" id="IPR052894">
    <property type="entry name" value="AsmA-related"/>
</dbReference>
<dbReference type="GO" id="GO:0005886">
    <property type="term" value="C:plasma membrane"/>
    <property type="evidence" value="ECO:0007669"/>
    <property type="project" value="InterPro"/>
</dbReference>
<dbReference type="GO" id="GO:0090313">
    <property type="term" value="P:regulation of protein targeting to membrane"/>
    <property type="evidence" value="ECO:0007669"/>
    <property type="project" value="TreeGrafter"/>
</dbReference>
<accession>A0A3B0BYG6</accession>
<dbReference type="PANTHER" id="PTHR30441">
    <property type="entry name" value="DUF748 DOMAIN-CONTAINING PROTEIN"/>
    <property type="match status" value="1"/>
</dbReference>
<organism evidence="6 7">
    <name type="scientific">Ulvibacterium marinum</name>
    <dbReference type="NCBI Taxonomy" id="2419782"/>
    <lineage>
        <taxon>Bacteria</taxon>
        <taxon>Pseudomonadati</taxon>
        <taxon>Bacteroidota</taxon>
        <taxon>Flavobacteriia</taxon>
        <taxon>Flavobacteriales</taxon>
        <taxon>Flavobacteriaceae</taxon>
        <taxon>Ulvibacterium</taxon>
    </lineage>
</organism>
<evidence type="ECO:0000256" key="1">
    <source>
        <dbReference type="ARBA" id="ARBA00004167"/>
    </source>
</evidence>
<proteinExistence type="predicted"/>